<accession>A0A835B5L7</accession>
<dbReference type="AlphaFoldDB" id="A0A835B5L7"/>
<proteinExistence type="predicted"/>
<name>A0A835B5L7_9POAL</name>
<evidence type="ECO:0000313" key="1">
    <source>
        <dbReference type="EMBL" id="KAF8690856.1"/>
    </source>
</evidence>
<comment type="caution">
    <text evidence="1">The sequence shown here is derived from an EMBL/GenBank/DDBJ whole genome shotgun (WGS) entry which is preliminary data.</text>
</comment>
<evidence type="ECO:0000313" key="2">
    <source>
        <dbReference type="Proteomes" id="UP000636709"/>
    </source>
</evidence>
<keyword evidence="2" id="KW-1185">Reference proteome</keyword>
<dbReference type="Proteomes" id="UP000636709">
    <property type="component" value="Unassembled WGS sequence"/>
</dbReference>
<organism evidence="1 2">
    <name type="scientific">Digitaria exilis</name>
    <dbReference type="NCBI Taxonomy" id="1010633"/>
    <lineage>
        <taxon>Eukaryota</taxon>
        <taxon>Viridiplantae</taxon>
        <taxon>Streptophyta</taxon>
        <taxon>Embryophyta</taxon>
        <taxon>Tracheophyta</taxon>
        <taxon>Spermatophyta</taxon>
        <taxon>Magnoliopsida</taxon>
        <taxon>Liliopsida</taxon>
        <taxon>Poales</taxon>
        <taxon>Poaceae</taxon>
        <taxon>PACMAD clade</taxon>
        <taxon>Panicoideae</taxon>
        <taxon>Panicodae</taxon>
        <taxon>Paniceae</taxon>
        <taxon>Anthephorinae</taxon>
        <taxon>Digitaria</taxon>
    </lineage>
</organism>
<reference evidence="1" key="1">
    <citation type="submission" date="2020-07" db="EMBL/GenBank/DDBJ databases">
        <title>Genome sequence and genetic diversity analysis of an under-domesticated orphan crop, white fonio (Digitaria exilis).</title>
        <authorList>
            <person name="Bennetzen J.L."/>
            <person name="Chen S."/>
            <person name="Ma X."/>
            <person name="Wang X."/>
            <person name="Yssel A.E.J."/>
            <person name="Chaluvadi S.R."/>
            <person name="Johnson M."/>
            <person name="Gangashetty P."/>
            <person name="Hamidou F."/>
            <person name="Sanogo M.D."/>
            <person name="Zwaenepoel A."/>
            <person name="Wallace J."/>
            <person name="Van De Peer Y."/>
            <person name="Van Deynze A."/>
        </authorList>
    </citation>
    <scope>NUCLEOTIDE SEQUENCE</scope>
    <source>
        <tissue evidence="1">Leaves</tissue>
    </source>
</reference>
<sequence>MRGAGEAEAGLGEVRVRPAELPPELRRRPRFFRPATVPPLVALATLRFLRFLV</sequence>
<gene>
    <name evidence="1" type="ORF">HU200_041257</name>
</gene>
<protein>
    <submittedName>
        <fullName evidence="1">Uncharacterized protein</fullName>
    </submittedName>
</protein>
<dbReference type="EMBL" id="JACEFO010001972">
    <property type="protein sequence ID" value="KAF8690856.1"/>
    <property type="molecule type" value="Genomic_DNA"/>
</dbReference>